<evidence type="ECO:0000313" key="1">
    <source>
        <dbReference type="EMBL" id="MCM4084805.1"/>
    </source>
</evidence>
<dbReference type="Proteomes" id="UP001523216">
    <property type="component" value="Unassembled WGS sequence"/>
</dbReference>
<dbReference type="RefSeq" id="WP_251804543.1">
    <property type="nucleotide sequence ID" value="NZ_JAMQOL010000084.1"/>
</dbReference>
<dbReference type="EMBL" id="JAMQOL010000084">
    <property type="protein sequence ID" value="MCM4084805.1"/>
    <property type="molecule type" value="Genomic_DNA"/>
</dbReference>
<comment type="caution">
    <text evidence="1">The sequence shown here is derived from an EMBL/GenBank/DDBJ whole genome shotgun (WGS) entry which is preliminary data.</text>
</comment>
<keyword evidence="2" id="KW-1185">Reference proteome</keyword>
<sequence>MTTSSVVGQDDEPTTVAGITWLSVRLLAVVDVDDPIVPSQALEITLEW</sequence>
<organism evidence="1 2">
    <name type="scientific">Paractinoplanes hotanensis</name>
    <dbReference type="NCBI Taxonomy" id="2906497"/>
    <lineage>
        <taxon>Bacteria</taxon>
        <taxon>Bacillati</taxon>
        <taxon>Actinomycetota</taxon>
        <taxon>Actinomycetes</taxon>
        <taxon>Micromonosporales</taxon>
        <taxon>Micromonosporaceae</taxon>
        <taxon>Paractinoplanes</taxon>
    </lineage>
</organism>
<protein>
    <submittedName>
        <fullName evidence="1">Uncharacterized protein</fullName>
    </submittedName>
</protein>
<accession>A0ABT0YFG5</accession>
<gene>
    <name evidence="1" type="ORF">LXN57_45490</name>
</gene>
<reference evidence="1 2" key="1">
    <citation type="submission" date="2022-06" db="EMBL/GenBank/DDBJ databases">
        <title>Actinoplanes abujensis sp. nov., isolated from Nigerian arid soil.</title>
        <authorList>
            <person name="Ding P."/>
        </authorList>
    </citation>
    <scope>NUCLEOTIDE SEQUENCE [LARGE SCALE GENOMIC DNA]</scope>
    <source>
        <strain evidence="2">TRM88002</strain>
    </source>
</reference>
<evidence type="ECO:0000313" key="2">
    <source>
        <dbReference type="Proteomes" id="UP001523216"/>
    </source>
</evidence>
<name>A0ABT0YFG5_9ACTN</name>
<proteinExistence type="predicted"/>